<dbReference type="PROSITE" id="PS00122">
    <property type="entry name" value="CARBOXYLESTERASE_B_1"/>
    <property type="match status" value="1"/>
</dbReference>
<dbReference type="PANTHER" id="PTHR11559">
    <property type="entry name" value="CARBOXYLESTERASE"/>
    <property type="match status" value="1"/>
</dbReference>
<keyword evidence="2 3" id="KW-0378">Hydrolase</keyword>
<proteinExistence type="inferred from homology"/>
<evidence type="ECO:0000313" key="6">
    <source>
        <dbReference type="EMBL" id="WXB11887.1"/>
    </source>
</evidence>
<dbReference type="Proteomes" id="UP001370348">
    <property type="component" value="Chromosome"/>
</dbReference>
<evidence type="ECO:0000256" key="3">
    <source>
        <dbReference type="RuleBase" id="RU361235"/>
    </source>
</evidence>
<dbReference type="InterPro" id="IPR002018">
    <property type="entry name" value="CarbesteraseB"/>
</dbReference>
<dbReference type="EMBL" id="CP089984">
    <property type="protein sequence ID" value="WXB11887.1"/>
    <property type="molecule type" value="Genomic_DNA"/>
</dbReference>
<dbReference type="InterPro" id="IPR050309">
    <property type="entry name" value="Type-B_Carboxylest/Lipase"/>
</dbReference>
<dbReference type="EC" id="3.1.1.-" evidence="3"/>
<dbReference type="Pfam" id="PF00135">
    <property type="entry name" value="COesterase"/>
    <property type="match status" value="1"/>
</dbReference>
<dbReference type="Gene3D" id="3.40.50.1820">
    <property type="entry name" value="alpha/beta hydrolase"/>
    <property type="match status" value="1"/>
</dbReference>
<feature type="domain" description="Carboxylesterase type B" evidence="5">
    <location>
        <begin position="2"/>
        <end position="454"/>
    </location>
</feature>
<keyword evidence="7" id="KW-1185">Reference proteome</keyword>
<feature type="region of interest" description="Disordered" evidence="4">
    <location>
        <begin position="1"/>
        <end position="23"/>
    </location>
</feature>
<comment type="similarity">
    <text evidence="1 3">Belongs to the type-B carboxylesterase/lipase family.</text>
</comment>
<dbReference type="InterPro" id="IPR019826">
    <property type="entry name" value="Carboxylesterase_B_AS"/>
</dbReference>
<accession>A0ABZ2LLR9</accession>
<evidence type="ECO:0000256" key="2">
    <source>
        <dbReference type="ARBA" id="ARBA00022801"/>
    </source>
</evidence>
<sequence>MVDTQSGKVRGRDAGDPRSPGANPIVHVFRGIPFAAPPFGKNRFRAPIKPEPWGGVRDATKYGPVCPQIGNRFAWKGGPPQGDDCLTLNVWTPALGSARLPVLVWFHGGSYMYGTGALPGREGAAFSRDGVILVSCNYRLGAEGSLWVGDEPGSGAFGLLDQLAALGWVHENIAAFGGAPDNVTIFGQSAGGTSVSALLAVPSARGLFRRAVPISGGGNATRSPKDAGTITRAIFDAANLAQGDFEALRALPPEGLLRAQEIVGASTDPSLKAIEVYWAPMHGGDVLPELPIRAVARGAAKGVDLLTGTTSEEWKFFTALSPAVLARAEPSMTPMMEAAGRTFQSAYAVYEKNRPGQPRNEILTAMETDHWFRIRQIRLAEAQLAHHGATWMYLFTWPSTAYGGVLGAAHAMDIPFLFDDIQSYTDFTGPNPPEELAARMHGALVSFAKDGDPGWARYEPSGRTTMEFGRAIRTVEDPMGDERAVWDGVQ</sequence>
<dbReference type="SUPFAM" id="SSF53474">
    <property type="entry name" value="alpha/beta-Hydrolases"/>
    <property type="match status" value="1"/>
</dbReference>
<organism evidence="6 7">
    <name type="scientific">Pendulispora albinea</name>
    <dbReference type="NCBI Taxonomy" id="2741071"/>
    <lineage>
        <taxon>Bacteria</taxon>
        <taxon>Pseudomonadati</taxon>
        <taxon>Myxococcota</taxon>
        <taxon>Myxococcia</taxon>
        <taxon>Myxococcales</taxon>
        <taxon>Sorangiineae</taxon>
        <taxon>Pendulisporaceae</taxon>
        <taxon>Pendulispora</taxon>
    </lineage>
</organism>
<dbReference type="PROSITE" id="PS00941">
    <property type="entry name" value="CARBOXYLESTERASE_B_2"/>
    <property type="match status" value="1"/>
</dbReference>
<reference evidence="6 7" key="1">
    <citation type="submission" date="2021-12" db="EMBL/GenBank/DDBJ databases">
        <title>Discovery of the Pendulisporaceae a myxobacterial family with distinct sporulation behavior and unique specialized metabolism.</title>
        <authorList>
            <person name="Garcia R."/>
            <person name="Popoff A."/>
            <person name="Bader C.D."/>
            <person name="Loehr J."/>
            <person name="Walesch S."/>
            <person name="Walt C."/>
            <person name="Boldt J."/>
            <person name="Bunk B."/>
            <person name="Haeckl F.J.F.P.J."/>
            <person name="Gunesch A.P."/>
            <person name="Birkelbach J."/>
            <person name="Nuebel U."/>
            <person name="Pietschmann T."/>
            <person name="Bach T."/>
            <person name="Mueller R."/>
        </authorList>
    </citation>
    <scope>NUCLEOTIDE SEQUENCE [LARGE SCALE GENOMIC DNA]</scope>
    <source>
        <strain evidence="6 7">MSr11954</strain>
    </source>
</reference>
<protein>
    <recommendedName>
        <fullName evidence="3">Carboxylic ester hydrolase</fullName>
        <ecNumber evidence="3">3.1.1.-</ecNumber>
    </recommendedName>
</protein>
<name>A0ABZ2LLR9_9BACT</name>
<dbReference type="InterPro" id="IPR029058">
    <property type="entry name" value="AB_hydrolase_fold"/>
</dbReference>
<evidence type="ECO:0000313" key="7">
    <source>
        <dbReference type="Proteomes" id="UP001370348"/>
    </source>
</evidence>
<gene>
    <name evidence="6" type="ORF">LZC94_29025</name>
</gene>
<evidence type="ECO:0000256" key="4">
    <source>
        <dbReference type="SAM" id="MobiDB-lite"/>
    </source>
</evidence>
<dbReference type="RefSeq" id="WP_394821502.1">
    <property type="nucleotide sequence ID" value="NZ_CP089984.1"/>
</dbReference>
<evidence type="ECO:0000259" key="5">
    <source>
        <dbReference type="Pfam" id="PF00135"/>
    </source>
</evidence>
<evidence type="ECO:0000256" key="1">
    <source>
        <dbReference type="ARBA" id="ARBA00005964"/>
    </source>
</evidence>
<dbReference type="InterPro" id="IPR019819">
    <property type="entry name" value="Carboxylesterase_B_CS"/>
</dbReference>